<evidence type="ECO:0000256" key="1">
    <source>
        <dbReference type="SAM" id="MobiDB-lite"/>
    </source>
</evidence>
<organism evidence="3 4">
    <name type="scientific">Perilla frutescens var. hirtella</name>
    <name type="common">Perilla citriodora</name>
    <name type="synonym">Perilla setoyensis</name>
    <dbReference type="NCBI Taxonomy" id="608512"/>
    <lineage>
        <taxon>Eukaryota</taxon>
        <taxon>Viridiplantae</taxon>
        <taxon>Streptophyta</taxon>
        <taxon>Embryophyta</taxon>
        <taxon>Tracheophyta</taxon>
        <taxon>Spermatophyta</taxon>
        <taxon>Magnoliopsida</taxon>
        <taxon>eudicotyledons</taxon>
        <taxon>Gunneridae</taxon>
        <taxon>Pentapetalae</taxon>
        <taxon>asterids</taxon>
        <taxon>lamiids</taxon>
        <taxon>Lamiales</taxon>
        <taxon>Lamiaceae</taxon>
        <taxon>Nepetoideae</taxon>
        <taxon>Elsholtzieae</taxon>
        <taxon>Perilla</taxon>
    </lineage>
</organism>
<evidence type="ECO:0000313" key="4">
    <source>
        <dbReference type="Proteomes" id="UP001190926"/>
    </source>
</evidence>
<dbReference type="CDD" id="cd00303">
    <property type="entry name" value="retropepsin_like"/>
    <property type="match status" value="1"/>
</dbReference>
<reference evidence="3 4" key="1">
    <citation type="journal article" date="2021" name="Nat. Commun.">
        <title>Incipient diploidization of the medicinal plant Perilla within 10,000 years.</title>
        <authorList>
            <person name="Zhang Y."/>
            <person name="Shen Q."/>
            <person name="Leng L."/>
            <person name="Zhang D."/>
            <person name="Chen S."/>
            <person name="Shi Y."/>
            <person name="Ning Z."/>
            <person name="Chen S."/>
        </authorList>
    </citation>
    <scope>NUCLEOTIDE SEQUENCE [LARGE SCALE GENOMIC DNA]</scope>
    <source>
        <strain evidence="4">cv. PC099</strain>
    </source>
</reference>
<dbReference type="SUPFAM" id="SSF50630">
    <property type="entry name" value="Acid proteases"/>
    <property type="match status" value="1"/>
</dbReference>
<dbReference type="Proteomes" id="UP001190926">
    <property type="component" value="Unassembled WGS sequence"/>
</dbReference>
<dbReference type="Pfam" id="PF08284">
    <property type="entry name" value="RVP_2"/>
    <property type="match status" value="1"/>
</dbReference>
<dbReference type="EMBL" id="SDAM02029640">
    <property type="protein sequence ID" value="KAH6755078.1"/>
    <property type="molecule type" value="Genomic_DNA"/>
</dbReference>
<dbReference type="InterPro" id="IPR005162">
    <property type="entry name" value="Retrotrans_gag_dom"/>
</dbReference>
<evidence type="ECO:0000259" key="2">
    <source>
        <dbReference type="Pfam" id="PF03732"/>
    </source>
</evidence>
<sequence>MTYEQWQEFTWEDFKEEIYQKYILDCYREKKESEFWNLRWGSSTVTKYDRVFNQLSRYAPHLVDSDCKKAKKFRKGLKPEISMTLMEHDEMSYAQTLHQALNIENVVGNKQQWAKGNTNYGQQNQQAYRTPCPICQKFHSGKCMRNTDGYFFCHQPGHFARDCPRSKGNIGIPPRPAQDGNINQRPNQGSNPRPNQGGNLMQNQRGNFKPNQGQRAPQPVRTYTLQQQQTEQAPENLASMINMVNIPVLALFNTGAIHSFVSEKASERLKLKQIDATNALEVSIPSGKTVLANRMCLNLELKINKKNFITDLYIIDMKDFDIILGMDWLTATYATIRCHGREVVFQKPGEPEDELRDGGWLC</sequence>
<dbReference type="Gene3D" id="2.40.70.10">
    <property type="entry name" value="Acid Proteases"/>
    <property type="match status" value="1"/>
</dbReference>
<dbReference type="PANTHER" id="PTHR15503:SF45">
    <property type="entry name" value="RNA-DIRECTED DNA POLYMERASE HOMOLOG"/>
    <property type="match status" value="1"/>
</dbReference>
<feature type="region of interest" description="Disordered" evidence="1">
    <location>
        <begin position="164"/>
        <end position="219"/>
    </location>
</feature>
<protein>
    <recommendedName>
        <fullName evidence="2">Retrotransposon gag domain-containing protein</fullName>
    </recommendedName>
</protein>
<name>A0AAD4NWZ3_PERFH</name>
<feature type="compositionally biased region" description="Polar residues" evidence="1">
    <location>
        <begin position="180"/>
        <end position="219"/>
    </location>
</feature>
<feature type="domain" description="Retrotransposon gag" evidence="2">
    <location>
        <begin position="8"/>
        <end position="79"/>
    </location>
</feature>
<evidence type="ECO:0000313" key="3">
    <source>
        <dbReference type="EMBL" id="KAH6755078.1"/>
    </source>
</evidence>
<dbReference type="InterPro" id="IPR032567">
    <property type="entry name" value="RTL1-rel"/>
</dbReference>
<accession>A0AAD4NWZ3</accession>
<keyword evidence="4" id="KW-1185">Reference proteome</keyword>
<proteinExistence type="predicted"/>
<dbReference type="InterPro" id="IPR021109">
    <property type="entry name" value="Peptidase_aspartic_dom_sf"/>
</dbReference>
<comment type="caution">
    <text evidence="3">The sequence shown here is derived from an EMBL/GenBank/DDBJ whole genome shotgun (WGS) entry which is preliminary data.</text>
</comment>
<gene>
    <name evidence="3" type="ORF">C2S53_018348</name>
</gene>
<dbReference type="AlphaFoldDB" id="A0AAD4NWZ3"/>
<dbReference type="Pfam" id="PF03732">
    <property type="entry name" value="Retrotrans_gag"/>
    <property type="match status" value="1"/>
</dbReference>
<dbReference type="PANTHER" id="PTHR15503">
    <property type="entry name" value="LDOC1 RELATED"/>
    <property type="match status" value="1"/>
</dbReference>
<dbReference type="Gene3D" id="4.10.60.10">
    <property type="entry name" value="Zinc finger, CCHC-type"/>
    <property type="match status" value="1"/>
</dbReference>